<proteinExistence type="predicted"/>
<evidence type="ECO:0000313" key="2">
    <source>
        <dbReference type="Proteomes" id="UP001372338"/>
    </source>
</evidence>
<dbReference type="Proteomes" id="UP001372338">
    <property type="component" value="Unassembled WGS sequence"/>
</dbReference>
<organism evidence="1 2">
    <name type="scientific">Crotalaria pallida</name>
    <name type="common">Smooth rattlebox</name>
    <name type="synonym">Crotalaria striata</name>
    <dbReference type="NCBI Taxonomy" id="3830"/>
    <lineage>
        <taxon>Eukaryota</taxon>
        <taxon>Viridiplantae</taxon>
        <taxon>Streptophyta</taxon>
        <taxon>Embryophyta</taxon>
        <taxon>Tracheophyta</taxon>
        <taxon>Spermatophyta</taxon>
        <taxon>Magnoliopsida</taxon>
        <taxon>eudicotyledons</taxon>
        <taxon>Gunneridae</taxon>
        <taxon>Pentapetalae</taxon>
        <taxon>rosids</taxon>
        <taxon>fabids</taxon>
        <taxon>Fabales</taxon>
        <taxon>Fabaceae</taxon>
        <taxon>Papilionoideae</taxon>
        <taxon>50 kb inversion clade</taxon>
        <taxon>genistoids sensu lato</taxon>
        <taxon>core genistoids</taxon>
        <taxon>Crotalarieae</taxon>
        <taxon>Crotalaria</taxon>
    </lineage>
</organism>
<dbReference type="AlphaFoldDB" id="A0AAN9IIW4"/>
<keyword evidence="2" id="KW-1185">Reference proteome</keyword>
<dbReference type="EMBL" id="JAYWIO010000003">
    <property type="protein sequence ID" value="KAK7273971.1"/>
    <property type="molecule type" value="Genomic_DNA"/>
</dbReference>
<sequence>MNSKIRHSRTYLDRRKNLASKRQIEHFVSSKEEWARHDRFIRVMPNTSAAVGQVASETYKADLSIDLKKHHAPMTFLDKMAYWTVKALRFPTDNKKGARILCFDEIQILSKVDNNIVFMNFQILSKADNNIVMEAVDPEVSVTCIDLFMLRMIWVELN</sequence>
<accession>A0AAN9IIW4</accession>
<reference evidence="1 2" key="1">
    <citation type="submission" date="2024-01" db="EMBL/GenBank/DDBJ databases">
        <title>The genomes of 5 underutilized Papilionoideae crops provide insights into root nodulation and disease resistanc.</title>
        <authorList>
            <person name="Yuan L."/>
        </authorList>
    </citation>
    <scope>NUCLEOTIDE SEQUENCE [LARGE SCALE GENOMIC DNA]</scope>
    <source>
        <strain evidence="1">ZHUSHIDOU_FW_LH</strain>
        <tissue evidence="1">Leaf</tissue>
    </source>
</reference>
<comment type="caution">
    <text evidence="1">The sequence shown here is derived from an EMBL/GenBank/DDBJ whole genome shotgun (WGS) entry which is preliminary data.</text>
</comment>
<protein>
    <submittedName>
        <fullName evidence="1">Uncharacterized protein</fullName>
    </submittedName>
</protein>
<gene>
    <name evidence="1" type="ORF">RIF29_15039</name>
</gene>
<evidence type="ECO:0000313" key="1">
    <source>
        <dbReference type="EMBL" id="KAK7273971.1"/>
    </source>
</evidence>
<name>A0AAN9IIW4_CROPI</name>